<evidence type="ECO:0000256" key="1">
    <source>
        <dbReference type="SAM" id="MobiDB-lite"/>
    </source>
</evidence>
<proteinExistence type="predicted"/>
<dbReference type="InterPro" id="IPR040976">
    <property type="entry name" value="Pkinase_fungal"/>
</dbReference>
<keyword evidence="2" id="KW-0812">Transmembrane</keyword>
<feature type="transmembrane region" description="Helical" evidence="2">
    <location>
        <begin position="211"/>
        <end position="229"/>
    </location>
</feature>
<feature type="domain" description="Fungal-type protein kinase" evidence="3">
    <location>
        <begin position="689"/>
        <end position="896"/>
    </location>
</feature>
<comment type="caution">
    <text evidence="4">The sequence shown here is derived from an EMBL/GenBank/DDBJ whole genome shotgun (WGS) entry which is preliminary data.</text>
</comment>
<dbReference type="AlphaFoldDB" id="A0AAD7U486"/>
<evidence type="ECO:0000259" key="3">
    <source>
        <dbReference type="Pfam" id="PF17667"/>
    </source>
</evidence>
<organism evidence="4 5">
    <name type="scientific">Trametes cubensis</name>
    <dbReference type="NCBI Taxonomy" id="1111947"/>
    <lineage>
        <taxon>Eukaryota</taxon>
        <taxon>Fungi</taxon>
        <taxon>Dikarya</taxon>
        <taxon>Basidiomycota</taxon>
        <taxon>Agaricomycotina</taxon>
        <taxon>Agaricomycetes</taxon>
        <taxon>Polyporales</taxon>
        <taxon>Polyporaceae</taxon>
        <taxon>Trametes</taxon>
    </lineage>
</organism>
<keyword evidence="2" id="KW-0472">Membrane</keyword>
<dbReference type="Pfam" id="PF17667">
    <property type="entry name" value="Pkinase_fungal"/>
    <property type="match status" value="2"/>
</dbReference>
<feature type="domain" description="Fungal-type protein kinase" evidence="3">
    <location>
        <begin position="521"/>
        <end position="600"/>
    </location>
</feature>
<dbReference type="SUPFAM" id="SSF56112">
    <property type="entry name" value="Protein kinase-like (PK-like)"/>
    <property type="match status" value="1"/>
</dbReference>
<dbReference type="InterPro" id="IPR011009">
    <property type="entry name" value="Kinase-like_dom_sf"/>
</dbReference>
<reference evidence="4" key="1">
    <citation type="submission" date="2022-11" db="EMBL/GenBank/DDBJ databases">
        <title>Genome Sequence of Cubamyces cubensis.</title>
        <authorList>
            <person name="Buettner E."/>
        </authorList>
    </citation>
    <scope>NUCLEOTIDE SEQUENCE</scope>
    <source>
        <strain evidence="4">MPL-01</strain>
    </source>
</reference>
<accession>A0AAD7U486</accession>
<dbReference type="Proteomes" id="UP001215151">
    <property type="component" value="Unassembled WGS sequence"/>
</dbReference>
<keyword evidence="2" id="KW-1133">Transmembrane helix</keyword>
<evidence type="ECO:0000313" key="5">
    <source>
        <dbReference type="Proteomes" id="UP001215151"/>
    </source>
</evidence>
<feature type="region of interest" description="Disordered" evidence="1">
    <location>
        <begin position="42"/>
        <end position="62"/>
    </location>
</feature>
<protein>
    <recommendedName>
        <fullName evidence="3">Fungal-type protein kinase domain-containing protein</fullName>
    </recommendedName>
</protein>
<dbReference type="EMBL" id="JAPEVG010000016">
    <property type="protein sequence ID" value="KAJ8496256.1"/>
    <property type="molecule type" value="Genomic_DNA"/>
</dbReference>
<dbReference type="PANTHER" id="PTHR38248:SF2">
    <property type="entry name" value="FUNK1 11"/>
    <property type="match status" value="1"/>
</dbReference>
<keyword evidence="5" id="KW-1185">Reference proteome</keyword>
<name>A0AAD7U486_9APHY</name>
<dbReference type="PANTHER" id="PTHR38248">
    <property type="entry name" value="FUNK1 6"/>
    <property type="match status" value="1"/>
</dbReference>
<gene>
    <name evidence="4" type="ORF">ONZ51_g1187</name>
</gene>
<feature type="compositionally biased region" description="Low complexity" evidence="1">
    <location>
        <begin position="1063"/>
        <end position="1077"/>
    </location>
</feature>
<sequence>MGRIATPPQLANSVLRVTACQAEVCRQSYVHFDSRTSGGQLDSFNMELNHPAANNNPAPPSSLRVSAQQRQLFWSSDGFRGSHQSQQVLTCDKDRQQDGSRIPKGIAGSTKRVTRPVFLQLNNERIITDVLWRPYTTLRRKAGYSQCWDLFFAIAVRAPSINATPRDGNCTRDRHCLSLYASVDANAQFFPKHVRHLRSAIKSKQCARRRAGITFFAIVVGTCAGFISMENAFDFPPAFSGMRVRLRDTFHQPSSYPPRHPILLPIQSPTPHLALFKLHLVLVTPVRVEAYCIQVLPKFREMAEAESSGSSDAASKAASSKPSGSGIWNTPVAYTENSSQRFGFDRKLAHSHYERLGREVLSTVLGPMPVDSFLDAFLSRATIDKDGMPETTAAFASLDAVIKEKRAQRREPTEKDLYEPLVNALNSEARCPGFLFRMTSEKSDESGGKVGSKKPDVLLYAKDHVSLADLQRKTSRADMGFAASYVEVKQGEGRATWQFLLGKRANGREIHDNSDAYLNLLETLGQTVAYAVEICARQHRVFCFSILIFRTRARLIRFDRAGIIVSESFDLIAHPEFLCQFLWCFSKLSDEQRGYDCSVEPATRAGEALFRRSIEAHIRAQLLCDTDSDTLWKCLQTHYTPGFVTVITLDPMPLGTSISKPRKLLVSRPILQVPSGKSSKDAIPEVVFLKDTWRFAGTSANGNDSIPPEGATLHDLHSRGVRNIPQVLDHGDVLEETQKTITQTYLNAHWVSKGGRMESARVVARIHYRLLLDIAGFDLLQISGTHELLHGTYDAFQALRDAYERARYIHRDVYPGNIILYRQREDGATGAHPARRGYLIDWDYACSLDKDAGEFELSGYGPSLQWQFLSADIGSQVKKTHEIVDDMESMLYVVIYCGLLRLPSGVSENKGGLVGLLHNLFDATVQQLNNVVTIGHGKLANKHARTYTKTIKWESKEMETWVDTVCDFLSPTVDTPEDRRGRWTLAALEEFWKAFLDEHPDLPRGDSVNHLALDKVYYSRVAPPTTMGTSNQPTIAVGTKRSVPSPNTGKEAKRQRQSAGNRTGETGLTTKLEGLLS</sequence>
<evidence type="ECO:0000313" key="4">
    <source>
        <dbReference type="EMBL" id="KAJ8496256.1"/>
    </source>
</evidence>
<feature type="region of interest" description="Disordered" evidence="1">
    <location>
        <begin position="1023"/>
        <end position="1077"/>
    </location>
</feature>
<evidence type="ECO:0000256" key="2">
    <source>
        <dbReference type="SAM" id="Phobius"/>
    </source>
</evidence>